<dbReference type="AlphaFoldDB" id="A0A0D2N488"/>
<dbReference type="SUPFAM" id="SSF55073">
    <property type="entry name" value="Nucleotide cyclase"/>
    <property type="match status" value="1"/>
</dbReference>
<feature type="compositionally biased region" description="Basic residues" evidence="1">
    <location>
        <begin position="131"/>
        <end position="143"/>
    </location>
</feature>
<name>A0A0D2N488_9CHLO</name>
<keyword evidence="2" id="KW-0812">Transmembrane</keyword>
<dbReference type="PANTHER" id="PTHR43081:SF1">
    <property type="entry name" value="ADENYLATE CYCLASE, TERMINAL-DIFFERENTIATION SPECIFIC"/>
    <property type="match status" value="1"/>
</dbReference>
<dbReference type="OrthoDB" id="544199at2759"/>
<dbReference type="Proteomes" id="UP000054498">
    <property type="component" value="Unassembled WGS sequence"/>
</dbReference>
<dbReference type="KEGG" id="mng:MNEG_7073"/>
<accession>A0A0D2N488</accession>
<feature type="region of interest" description="Disordered" evidence="1">
    <location>
        <begin position="384"/>
        <end position="495"/>
    </location>
</feature>
<evidence type="ECO:0000256" key="2">
    <source>
        <dbReference type="SAM" id="Phobius"/>
    </source>
</evidence>
<feature type="region of interest" description="Disordered" evidence="1">
    <location>
        <begin position="102"/>
        <end position="144"/>
    </location>
</feature>
<keyword evidence="2" id="KW-0472">Membrane</keyword>
<dbReference type="GeneID" id="25739949"/>
<evidence type="ECO:0000313" key="4">
    <source>
        <dbReference type="Proteomes" id="UP000054498"/>
    </source>
</evidence>
<sequence>MANGGQVLVDAETFEQIRDERSLAAVDYHGYNDRLLAEKAGPGPWCACGSCSPSKWLRPGCTRADADAAATAAPALEASKLVILDMGEYEVPGINLEAVVSGQAPGQQHSPADGGKRAGQQPQDQEQQERRRQRQQRRRKSGRLRVYSVAPSCLADRAREWGNSLAFKEGWRQTDRGFFEAPGAVGAATLTPRDAAVAPELMPHVTVVCAGVEGAKWLVRWRHAGEVREMARLLRMVYVAALRAVPGGYLCREQEGGLRYMLAFRDAEGALQWCLLVQEALMYAPWPAALLALLEFGEQHTRDGGTLLFRGPRVKMGVCEGRPRSLVANEEGRADYFGASVNQAARYMDAAARGGQVACDLQLVEAAFRDWRLRDEGAAAAEAAEAAAPAAAAPWEPPSRQPASANGPAGPEPASSQQSQQQEQQQEQQQGQRQAQQPSQQPGQGEAAQSAPAQGPRVTGLPGREPYQLLQSGRARPSHRYEEDDAVIPGPSRTLSGTALIRQPRQPRVGAAGAFASPFARALGFPQPARAAGGASGPQPGEGPAPAPLAGRPRAVAPTTLEDAIAALPRHSVAVRALHLGSYAFKGATAVDLVTVTAASLAAREALVARDEPRAPKGRRLAERSGVADGAVAPLPDILPGLRDRFLDAAAAEGDAAAGGGGEGVAASDGSAARLQAKLQRSSSTAAAAAVAAALAAGPAGYALWLSQELARRRLFEGEGAAAAPPLARSLTTTSSFRRFVGAVL</sequence>
<feature type="compositionally biased region" description="Low complexity" evidence="1">
    <location>
        <begin position="526"/>
        <end position="540"/>
    </location>
</feature>
<feature type="compositionally biased region" description="Low complexity" evidence="1">
    <location>
        <begin position="408"/>
        <end position="456"/>
    </location>
</feature>
<dbReference type="EMBL" id="KK101437">
    <property type="protein sequence ID" value="KIZ00891.1"/>
    <property type="molecule type" value="Genomic_DNA"/>
</dbReference>
<organism evidence="3 4">
    <name type="scientific">Monoraphidium neglectum</name>
    <dbReference type="NCBI Taxonomy" id="145388"/>
    <lineage>
        <taxon>Eukaryota</taxon>
        <taxon>Viridiplantae</taxon>
        <taxon>Chlorophyta</taxon>
        <taxon>core chlorophytes</taxon>
        <taxon>Chlorophyceae</taxon>
        <taxon>CS clade</taxon>
        <taxon>Sphaeropleales</taxon>
        <taxon>Selenastraceae</taxon>
        <taxon>Monoraphidium</taxon>
    </lineage>
</organism>
<keyword evidence="2" id="KW-1133">Transmembrane helix</keyword>
<dbReference type="Gene3D" id="3.30.70.1230">
    <property type="entry name" value="Nucleotide cyclase"/>
    <property type="match status" value="1"/>
</dbReference>
<dbReference type="InterPro" id="IPR050697">
    <property type="entry name" value="Adenylyl/Guanylyl_Cyclase_3/4"/>
</dbReference>
<protein>
    <recommendedName>
        <fullName evidence="5">Guanylate cyclase domain-containing protein</fullName>
    </recommendedName>
</protein>
<gene>
    <name evidence="3" type="ORF">MNEG_7073</name>
</gene>
<evidence type="ECO:0000256" key="1">
    <source>
        <dbReference type="SAM" id="MobiDB-lite"/>
    </source>
</evidence>
<reference evidence="3 4" key="1">
    <citation type="journal article" date="2013" name="BMC Genomics">
        <title>Reconstruction of the lipid metabolism for the microalga Monoraphidium neglectum from its genome sequence reveals characteristics suitable for biofuel production.</title>
        <authorList>
            <person name="Bogen C."/>
            <person name="Al-Dilaimi A."/>
            <person name="Albersmeier A."/>
            <person name="Wichmann J."/>
            <person name="Grundmann M."/>
            <person name="Rupp O."/>
            <person name="Lauersen K.J."/>
            <person name="Blifernez-Klassen O."/>
            <person name="Kalinowski J."/>
            <person name="Goesmann A."/>
            <person name="Mussgnug J.H."/>
            <person name="Kruse O."/>
        </authorList>
    </citation>
    <scope>NUCLEOTIDE SEQUENCE [LARGE SCALE GENOMIC DNA]</scope>
    <source>
        <strain evidence="3 4">SAG 48.87</strain>
    </source>
</reference>
<feature type="region of interest" description="Disordered" evidence="1">
    <location>
        <begin position="526"/>
        <end position="552"/>
    </location>
</feature>
<dbReference type="PANTHER" id="PTHR43081">
    <property type="entry name" value="ADENYLATE CYCLASE, TERMINAL-DIFFERENTIATION SPECIFIC-RELATED"/>
    <property type="match status" value="1"/>
</dbReference>
<evidence type="ECO:0008006" key="5">
    <source>
        <dbReference type="Google" id="ProtNLM"/>
    </source>
</evidence>
<dbReference type="RefSeq" id="XP_013899910.1">
    <property type="nucleotide sequence ID" value="XM_014044456.1"/>
</dbReference>
<feature type="compositionally biased region" description="Low complexity" evidence="1">
    <location>
        <begin position="384"/>
        <end position="394"/>
    </location>
</feature>
<dbReference type="STRING" id="145388.A0A0D2N488"/>
<dbReference type="InterPro" id="IPR029787">
    <property type="entry name" value="Nucleotide_cyclase"/>
</dbReference>
<keyword evidence="4" id="KW-1185">Reference proteome</keyword>
<feature type="transmembrane region" description="Helical" evidence="2">
    <location>
        <begin position="686"/>
        <end position="706"/>
    </location>
</feature>
<evidence type="ECO:0000313" key="3">
    <source>
        <dbReference type="EMBL" id="KIZ00891.1"/>
    </source>
</evidence>
<proteinExistence type="predicted"/>